<dbReference type="InterPro" id="IPR050890">
    <property type="entry name" value="PTS_EIIA_component"/>
</dbReference>
<proteinExistence type="predicted"/>
<dbReference type="NCBIfam" id="TIGR00830">
    <property type="entry name" value="PTBA"/>
    <property type="match status" value="1"/>
</dbReference>
<dbReference type="GO" id="GO:0016301">
    <property type="term" value="F:kinase activity"/>
    <property type="evidence" value="ECO:0007669"/>
    <property type="project" value="UniProtKB-KW"/>
</dbReference>
<dbReference type="RefSeq" id="WP_021597044.1">
    <property type="nucleotide sequence ID" value="NZ_CP083237.1"/>
</dbReference>
<dbReference type="PROSITE" id="PS00371">
    <property type="entry name" value="PTS_EIIA_TYPE_1_HIS"/>
    <property type="match status" value="1"/>
</dbReference>
<dbReference type="PANTHER" id="PTHR45008">
    <property type="entry name" value="PTS SYSTEM GLUCOSE-SPECIFIC EIIA COMPONENT"/>
    <property type="match status" value="1"/>
</dbReference>
<gene>
    <name evidence="8" type="ORF">SAMN04489713_103217</name>
</gene>
<evidence type="ECO:0000259" key="7">
    <source>
        <dbReference type="PROSITE" id="PS51093"/>
    </source>
</evidence>
<evidence type="ECO:0000256" key="3">
    <source>
        <dbReference type="ARBA" id="ARBA00022597"/>
    </source>
</evidence>
<feature type="domain" description="PTS EIIA type-1" evidence="7">
    <location>
        <begin position="20"/>
        <end position="124"/>
    </location>
</feature>
<keyword evidence="2" id="KW-0813">Transport</keyword>
<accession>A0A1I5CCT6</accession>
<evidence type="ECO:0000313" key="9">
    <source>
        <dbReference type="Proteomes" id="UP000183413"/>
    </source>
</evidence>
<keyword evidence="9" id="KW-1185">Reference proteome</keyword>
<dbReference type="Pfam" id="PF00358">
    <property type="entry name" value="PTS_EIIA_1"/>
    <property type="match status" value="1"/>
</dbReference>
<dbReference type="GeneID" id="99651548"/>
<dbReference type="GO" id="GO:0005737">
    <property type="term" value="C:cytoplasm"/>
    <property type="evidence" value="ECO:0007669"/>
    <property type="project" value="UniProtKB-SubCell"/>
</dbReference>
<evidence type="ECO:0000256" key="6">
    <source>
        <dbReference type="ARBA" id="ARBA00022777"/>
    </source>
</evidence>
<dbReference type="GO" id="GO:0009401">
    <property type="term" value="P:phosphoenolpyruvate-dependent sugar phosphotransferase system"/>
    <property type="evidence" value="ECO:0007669"/>
    <property type="project" value="UniProtKB-KW"/>
</dbReference>
<evidence type="ECO:0000256" key="5">
    <source>
        <dbReference type="ARBA" id="ARBA00022683"/>
    </source>
</evidence>
<evidence type="ECO:0000256" key="2">
    <source>
        <dbReference type="ARBA" id="ARBA00022448"/>
    </source>
</evidence>
<evidence type="ECO:0000256" key="1">
    <source>
        <dbReference type="ARBA" id="ARBA00004496"/>
    </source>
</evidence>
<dbReference type="Proteomes" id="UP000183413">
    <property type="component" value="Unassembled WGS sequence"/>
</dbReference>
<organism evidence="8 9">
    <name type="scientific">Actinomadura madurae</name>
    <dbReference type="NCBI Taxonomy" id="1993"/>
    <lineage>
        <taxon>Bacteria</taxon>
        <taxon>Bacillati</taxon>
        <taxon>Actinomycetota</taxon>
        <taxon>Actinomycetes</taxon>
        <taxon>Streptosporangiales</taxon>
        <taxon>Thermomonosporaceae</taxon>
        <taxon>Actinomadura</taxon>
    </lineage>
</organism>
<dbReference type="Gene3D" id="2.70.70.10">
    <property type="entry name" value="Glucose Permease (Domain IIA)"/>
    <property type="match status" value="1"/>
</dbReference>
<dbReference type="OrthoDB" id="7571469at2"/>
<keyword evidence="4" id="KW-0808">Transferase</keyword>
<dbReference type="PROSITE" id="PS51093">
    <property type="entry name" value="PTS_EIIA_TYPE_1"/>
    <property type="match status" value="1"/>
</dbReference>
<dbReference type="eggNOG" id="COG2190">
    <property type="taxonomic scope" value="Bacteria"/>
</dbReference>
<evidence type="ECO:0000313" key="8">
    <source>
        <dbReference type="EMBL" id="SFN84819.1"/>
    </source>
</evidence>
<sequence>MTRVLSPVAGRVVGLAGVPDPVFAQAMVGPGTAVDPERGRGPALAPVTGKIVKLHPHAYVVVDEEGHGVLVHLGIDTVKLKGQGFELLAAEGDEVTAGQPVVGWDPAVIEAGGRSPICAVVALDAGADALSDVVESGEVTKGDELFTWS</sequence>
<dbReference type="SUPFAM" id="SSF51261">
    <property type="entry name" value="Duplicated hybrid motif"/>
    <property type="match status" value="1"/>
</dbReference>
<protein>
    <submittedName>
        <fullName evidence="8">PTS system N-acetylglucosamine-specific IIA component, Glc family</fullName>
    </submittedName>
</protein>
<dbReference type="EMBL" id="FOVH01000003">
    <property type="protein sequence ID" value="SFN84819.1"/>
    <property type="molecule type" value="Genomic_DNA"/>
</dbReference>
<reference evidence="8 9" key="1">
    <citation type="submission" date="2016-10" db="EMBL/GenBank/DDBJ databases">
        <authorList>
            <person name="de Groot N.N."/>
        </authorList>
    </citation>
    <scope>NUCLEOTIDE SEQUENCE [LARGE SCALE GENOMIC DNA]</scope>
    <source>
        <strain evidence="8 9">DSM 43067</strain>
    </source>
</reference>
<dbReference type="InterPro" id="IPR001127">
    <property type="entry name" value="PTS_EIIA_1_perm"/>
</dbReference>
<name>A0A1I5CCT6_9ACTN</name>
<dbReference type="STRING" id="1993.SAMN04489713_103217"/>
<dbReference type="InParanoid" id="A0A1I5CCT6"/>
<comment type="subcellular location">
    <subcellularLocation>
        <location evidence="1">Cytoplasm</location>
    </subcellularLocation>
</comment>
<keyword evidence="3" id="KW-0762">Sugar transport</keyword>
<dbReference type="InterPro" id="IPR011055">
    <property type="entry name" value="Dup_hybrid_motif"/>
</dbReference>
<keyword evidence="6" id="KW-0418">Kinase</keyword>
<dbReference type="PANTHER" id="PTHR45008:SF1">
    <property type="entry name" value="PTS SYSTEM GLUCOSE-SPECIFIC EIIA COMPONENT"/>
    <property type="match status" value="1"/>
</dbReference>
<keyword evidence="5" id="KW-0598">Phosphotransferase system</keyword>
<dbReference type="AlphaFoldDB" id="A0A1I5CCT6"/>
<evidence type="ECO:0000256" key="4">
    <source>
        <dbReference type="ARBA" id="ARBA00022679"/>
    </source>
</evidence>